<keyword evidence="6" id="KW-0443">Lipid metabolism</keyword>
<name>A0AAX4HLH8_9BACT</name>
<evidence type="ECO:0000313" key="11">
    <source>
        <dbReference type="Proteomes" id="UP001324634"/>
    </source>
</evidence>
<evidence type="ECO:0000256" key="5">
    <source>
        <dbReference type="ARBA" id="ARBA00022946"/>
    </source>
</evidence>
<feature type="domain" description="Acyl-ACP thioesterase-like C-terminal" evidence="9">
    <location>
        <begin position="151"/>
        <end position="224"/>
    </location>
</feature>
<dbReference type="EMBL" id="CP139487">
    <property type="protein sequence ID" value="WPU64123.1"/>
    <property type="molecule type" value="Genomic_DNA"/>
</dbReference>
<keyword evidence="5" id="KW-0809">Transit peptide</keyword>
<evidence type="ECO:0000259" key="8">
    <source>
        <dbReference type="Pfam" id="PF01643"/>
    </source>
</evidence>
<feature type="domain" description="Acyl-ACP thioesterase N-terminal hotdog" evidence="8">
    <location>
        <begin position="6"/>
        <end position="123"/>
    </location>
</feature>
<reference evidence="10 11" key="1">
    <citation type="submission" date="2023-11" db="EMBL/GenBank/DDBJ databases">
        <title>Peredibacter starrii A3.12.</title>
        <authorList>
            <person name="Mitchell R.J."/>
        </authorList>
    </citation>
    <scope>NUCLEOTIDE SEQUENCE [LARGE SCALE GENOMIC DNA]</scope>
    <source>
        <strain evidence="10 11">A3.12</strain>
    </source>
</reference>
<dbReference type="RefSeq" id="WP_321392294.1">
    <property type="nucleotide sequence ID" value="NZ_CP139487.1"/>
</dbReference>
<dbReference type="GO" id="GO:0000036">
    <property type="term" value="F:acyl carrier activity"/>
    <property type="evidence" value="ECO:0007669"/>
    <property type="project" value="TreeGrafter"/>
</dbReference>
<dbReference type="InterPro" id="IPR029069">
    <property type="entry name" value="HotDog_dom_sf"/>
</dbReference>
<keyword evidence="7" id="KW-0275">Fatty acid biosynthesis</keyword>
<evidence type="ECO:0000256" key="7">
    <source>
        <dbReference type="ARBA" id="ARBA00023160"/>
    </source>
</evidence>
<dbReference type="Pfam" id="PF01643">
    <property type="entry name" value="Acyl-ACP_TE"/>
    <property type="match status" value="1"/>
</dbReference>
<dbReference type="Gene3D" id="3.10.129.10">
    <property type="entry name" value="Hotdog Thioesterase"/>
    <property type="match status" value="2"/>
</dbReference>
<evidence type="ECO:0000313" key="10">
    <source>
        <dbReference type="EMBL" id="WPU64123.1"/>
    </source>
</evidence>
<dbReference type="PANTHER" id="PTHR31727">
    <property type="entry name" value="OLEOYL-ACYL CARRIER PROTEIN THIOESTERASE 1, CHLOROPLASTIC"/>
    <property type="match status" value="1"/>
</dbReference>
<dbReference type="PANTHER" id="PTHR31727:SF6">
    <property type="entry name" value="OLEOYL-ACYL CARRIER PROTEIN THIOESTERASE 1, CHLOROPLASTIC"/>
    <property type="match status" value="1"/>
</dbReference>
<evidence type="ECO:0000259" key="9">
    <source>
        <dbReference type="Pfam" id="PF20791"/>
    </source>
</evidence>
<accession>A0AAX4HLH8</accession>
<sequence length="244" mass="28300">MKETIWTQTYNVNTFLVNPQKKLGLYGLLNLLQDTAWIHATHLGHGYEAMIQEQTAWVLTRQKLSMNRWPKWGDDIELRTWVRPINGIFAVRDFEILDQGEKFGECTTQWLILDLKTRKPAAVGLQDQGQFRMDAPPFLEAGKIHLKNDLKEMAQFQVRNSDLDLNGHVNNTRYAQWILDSISEAKHRQYTLKEYEVNFIAETMSNDTIVIYGGALSEDKFQFQGFRTQDQKVVFSATLKVAEN</sequence>
<gene>
    <name evidence="10" type="ORF">SOO65_15625</name>
</gene>
<evidence type="ECO:0000256" key="4">
    <source>
        <dbReference type="ARBA" id="ARBA00022832"/>
    </source>
</evidence>
<dbReference type="SUPFAM" id="SSF54637">
    <property type="entry name" value="Thioesterase/thiol ester dehydrase-isomerase"/>
    <property type="match status" value="2"/>
</dbReference>
<dbReference type="AlphaFoldDB" id="A0AAX4HLH8"/>
<dbReference type="GO" id="GO:0016297">
    <property type="term" value="F:fatty acyl-[ACP] hydrolase activity"/>
    <property type="evidence" value="ECO:0007669"/>
    <property type="project" value="InterPro"/>
</dbReference>
<organism evidence="10 11">
    <name type="scientific">Peredibacter starrii</name>
    <dbReference type="NCBI Taxonomy" id="28202"/>
    <lineage>
        <taxon>Bacteria</taxon>
        <taxon>Pseudomonadati</taxon>
        <taxon>Bdellovibrionota</taxon>
        <taxon>Bacteriovoracia</taxon>
        <taxon>Bacteriovoracales</taxon>
        <taxon>Bacteriovoracaceae</taxon>
        <taxon>Peredibacter</taxon>
    </lineage>
</organism>
<dbReference type="CDD" id="cd00586">
    <property type="entry name" value="4HBT"/>
    <property type="match status" value="1"/>
</dbReference>
<keyword evidence="3" id="KW-0378">Hydrolase</keyword>
<keyword evidence="11" id="KW-1185">Reference proteome</keyword>
<dbReference type="Proteomes" id="UP001324634">
    <property type="component" value="Chromosome"/>
</dbReference>
<evidence type="ECO:0000256" key="1">
    <source>
        <dbReference type="ARBA" id="ARBA00006500"/>
    </source>
</evidence>
<dbReference type="InterPro" id="IPR045023">
    <property type="entry name" value="FATA/B"/>
</dbReference>
<evidence type="ECO:0000256" key="6">
    <source>
        <dbReference type="ARBA" id="ARBA00023098"/>
    </source>
</evidence>
<dbReference type="InterPro" id="IPR002864">
    <property type="entry name" value="Acyl-ACP_thioesterase_NHD"/>
</dbReference>
<comment type="similarity">
    <text evidence="1">Belongs to the acyl-ACP thioesterase family.</text>
</comment>
<dbReference type="InterPro" id="IPR049427">
    <property type="entry name" value="Acyl-ACP_TE_C"/>
</dbReference>
<dbReference type="Pfam" id="PF20791">
    <property type="entry name" value="Acyl-ACP_TE_C"/>
    <property type="match status" value="1"/>
</dbReference>
<evidence type="ECO:0000256" key="3">
    <source>
        <dbReference type="ARBA" id="ARBA00022801"/>
    </source>
</evidence>
<keyword evidence="2" id="KW-0444">Lipid biosynthesis</keyword>
<keyword evidence="4" id="KW-0276">Fatty acid metabolism</keyword>
<protein>
    <submittedName>
        <fullName evidence="10">Thioesterase</fullName>
    </submittedName>
</protein>
<proteinExistence type="inferred from homology"/>
<evidence type="ECO:0000256" key="2">
    <source>
        <dbReference type="ARBA" id="ARBA00022516"/>
    </source>
</evidence>
<dbReference type="KEGG" id="psti:SOO65_15625"/>